<dbReference type="PANTHER" id="PTHR43318">
    <property type="entry name" value="UDP-N-ACETYLGLUCOSAMINE 4,6-DEHYDRATASE"/>
    <property type="match status" value="1"/>
</dbReference>
<dbReference type="PANTHER" id="PTHR43318:SF1">
    <property type="entry name" value="POLYSACCHARIDE BIOSYNTHESIS PROTEIN EPSC-RELATED"/>
    <property type="match status" value="1"/>
</dbReference>
<evidence type="ECO:0000256" key="5">
    <source>
        <dbReference type="ARBA" id="ARBA00022989"/>
    </source>
</evidence>
<feature type="transmembrane region" description="Helical" evidence="7">
    <location>
        <begin position="234"/>
        <end position="263"/>
    </location>
</feature>
<keyword evidence="5 7" id="KW-1133">Transmembrane helix</keyword>
<dbReference type="Pfam" id="PF02719">
    <property type="entry name" value="Polysacc_synt_2"/>
    <property type="match status" value="1"/>
</dbReference>
<feature type="transmembrane region" description="Helical" evidence="7">
    <location>
        <begin position="269"/>
        <end position="288"/>
    </location>
</feature>
<evidence type="ECO:0000256" key="7">
    <source>
        <dbReference type="SAM" id="Phobius"/>
    </source>
</evidence>
<feature type="transmembrane region" description="Helical" evidence="7">
    <location>
        <begin position="141"/>
        <end position="158"/>
    </location>
</feature>
<dbReference type="SUPFAM" id="SSF51735">
    <property type="entry name" value="NAD(P)-binding Rossmann-fold domains"/>
    <property type="match status" value="2"/>
</dbReference>
<evidence type="ECO:0000256" key="6">
    <source>
        <dbReference type="ARBA" id="ARBA00023136"/>
    </source>
</evidence>
<dbReference type="OrthoDB" id="10069305at2759"/>
<protein>
    <submittedName>
        <fullName evidence="9">Epimerase/dehydratase WbiI domain protein</fullName>
    </submittedName>
</protein>
<dbReference type="GO" id="GO:0016780">
    <property type="term" value="F:phosphotransferase activity, for other substituted phosphate groups"/>
    <property type="evidence" value="ECO:0007669"/>
    <property type="project" value="InterPro"/>
</dbReference>
<dbReference type="GO" id="GO:0016020">
    <property type="term" value="C:membrane"/>
    <property type="evidence" value="ECO:0007669"/>
    <property type="project" value="UniProtKB-SubCell"/>
</dbReference>
<dbReference type="InterPro" id="IPR000715">
    <property type="entry name" value="Glycosyl_transferase_4"/>
</dbReference>
<dbReference type="Proteomes" id="UP000053676">
    <property type="component" value="Unassembled WGS sequence"/>
</dbReference>
<dbReference type="STRING" id="51031.W2U0I2"/>
<feature type="domain" description="Polysaccharide biosynthesis protein CapD-like" evidence="8">
    <location>
        <begin position="439"/>
        <end position="722"/>
    </location>
</feature>
<comment type="similarity">
    <text evidence="2">Belongs to the polysaccharide synthase family.</text>
</comment>
<sequence>MAACHGYPKRALASFAADTACRRLGPGAGRDIGYFASGAFTMADRAWRGISRRRFPDRRPLRTSCARALCRAFPCRPGADRCISGSSSVVVPHRPGVFDAVAGQLVQFHGRCRRSRRRYGAVGFGAYAAAALFGPAPMPELGWVCAAIAGAAAGFLLFNFHPAKLFLGDAGSIPAGFLAGALGYWGWRGGTWPIWFPALVFSPFIADASVTLIRRLLRGEKFWQAHREHYYQRMVRFGTGHASTALVWYLVMFIGTALALWALNRPVPLQWGIVAAWAAVLVVIGAAIDARWRSFQAGKPVIVIGAGGAGASLARELSRSAEWRLVGLLDDDPAKQRREIYGYKVLGPIDEITHWAQTLRCEFAIIAIPSASADVQRRVATQCVRAGVKALVLPSLNDLLPGQGFLSQVRSIDLEDLLGRDAVNIDTPHVEALLSGRVVMVTGAGGSIGSELCRQILRFAPAQLVALDVSEYAMYRLTEEIRERFPELSVVPIVGDAKDALLLDQVMARYAPHIVFHAAAYKHVPLMEELNAWQAIRNNVLGTYRVARAAIKHQVRHFVLISTDKAVNPTNVMGASKRLAEMACQALQQTSERTQFETVRFGNVLGSAGSVIPKFQQQIAKGGPVTVTHPEVTRFFMTIPEASQLVLQASSMGRGGEIFILDMGEPVKIVNLARDLIRLYGYTEEQIRVVFTGLRPGEKLYEELLADDETTTRTPHAKLRTAKAREVPDNLLDELLPWLMQHRVPGDDEVRRDLRRWVPEYQPASKPTLQSVAGTSVRSAG</sequence>
<name>W2U0I2_NECAM</name>
<dbReference type="InterPro" id="IPR051203">
    <property type="entry name" value="Polysaccharide_Synthase-Rel"/>
</dbReference>
<evidence type="ECO:0000313" key="9">
    <source>
        <dbReference type="EMBL" id="ETN86856.1"/>
    </source>
</evidence>
<dbReference type="KEGG" id="nai:NECAME_16089"/>
<gene>
    <name evidence="9" type="ORF">NECAME_16089</name>
</gene>
<dbReference type="Pfam" id="PF00953">
    <property type="entry name" value="Glycos_transf_4"/>
    <property type="match status" value="1"/>
</dbReference>
<feature type="transmembrane region" description="Helical" evidence="7">
    <location>
        <begin position="193"/>
        <end position="213"/>
    </location>
</feature>
<evidence type="ECO:0000256" key="3">
    <source>
        <dbReference type="ARBA" id="ARBA00022679"/>
    </source>
</evidence>
<keyword evidence="6 7" id="KW-0472">Membrane</keyword>
<keyword evidence="4 7" id="KW-0812">Transmembrane</keyword>
<comment type="subcellular location">
    <subcellularLocation>
        <location evidence="1">Membrane</location>
        <topology evidence="1">Multi-pass membrane protein</topology>
    </subcellularLocation>
</comment>
<dbReference type="CDD" id="cd05237">
    <property type="entry name" value="UDP_invert_4-6DH_SDR_e"/>
    <property type="match status" value="1"/>
</dbReference>
<dbReference type="InterPro" id="IPR036291">
    <property type="entry name" value="NAD(P)-bd_dom_sf"/>
</dbReference>
<proteinExistence type="inferred from homology"/>
<evidence type="ECO:0000313" key="10">
    <source>
        <dbReference type="Proteomes" id="UP000053676"/>
    </source>
</evidence>
<feature type="transmembrane region" description="Helical" evidence="7">
    <location>
        <begin position="119"/>
        <end position="135"/>
    </location>
</feature>
<dbReference type="InterPro" id="IPR003869">
    <property type="entry name" value="Polysac_CapD-like"/>
</dbReference>
<evidence type="ECO:0000256" key="1">
    <source>
        <dbReference type="ARBA" id="ARBA00004141"/>
    </source>
</evidence>
<dbReference type="EMBL" id="KI657483">
    <property type="protein sequence ID" value="ETN86856.1"/>
    <property type="molecule type" value="Genomic_DNA"/>
</dbReference>
<evidence type="ECO:0000256" key="4">
    <source>
        <dbReference type="ARBA" id="ARBA00022692"/>
    </source>
</evidence>
<feature type="transmembrane region" description="Helical" evidence="7">
    <location>
        <begin position="165"/>
        <end position="187"/>
    </location>
</feature>
<dbReference type="Pfam" id="PF13727">
    <property type="entry name" value="CoA_binding_3"/>
    <property type="match status" value="1"/>
</dbReference>
<keyword evidence="10" id="KW-1185">Reference proteome</keyword>
<organism evidence="9 10">
    <name type="scientific">Necator americanus</name>
    <name type="common">Human hookworm</name>
    <dbReference type="NCBI Taxonomy" id="51031"/>
    <lineage>
        <taxon>Eukaryota</taxon>
        <taxon>Metazoa</taxon>
        <taxon>Ecdysozoa</taxon>
        <taxon>Nematoda</taxon>
        <taxon>Chromadorea</taxon>
        <taxon>Rhabditida</taxon>
        <taxon>Rhabditina</taxon>
        <taxon>Rhabditomorpha</taxon>
        <taxon>Strongyloidea</taxon>
        <taxon>Ancylostomatidae</taxon>
        <taxon>Bunostominae</taxon>
        <taxon>Necator</taxon>
    </lineage>
</organism>
<dbReference type="AlphaFoldDB" id="W2U0I2"/>
<keyword evidence="3" id="KW-0808">Transferase</keyword>
<evidence type="ECO:0000259" key="8">
    <source>
        <dbReference type="Pfam" id="PF02719"/>
    </source>
</evidence>
<dbReference type="Gene3D" id="3.40.50.720">
    <property type="entry name" value="NAD(P)-binding Rossmann-like Domain"/>
    <property type="match status" value="2"/>
</dbReference>
<reference evidence="10" key="1">
    <citation type="journal article" date="2014" name="Nat. Genet.">
        <title>Genome of the human hookworm Necator americanus.</title>
        <authorList>
            <person name="Tang Y.T."/>
            <person name="Gao X."/>
            <person name="Rosa B.A."/>
            <person name="Abubucker S."/>
            <person name="Hallsworth-Pepin K."/>
            <person name="Martin J."/>
            <person name="Tyagi R."/>
            <person name="Heizer E."/>
            <person name="Zhang X."/>
            <person name="Bhonagiri-Palsikar V."/>
            <person name="Minx P."/>
            <person name="Warren W.C."/>
            <person name="Wang Q."/>
            <person name="Zhan B."/>
            <person name="Hotez P.J."/>
            <person name="Sternberg P.W."/>
            <person name="Dougall A."/>
            <person name="Gaze S.T."/>
            <person name="Mulvenna J."/>
            <person name="Sotillo J."/>
            <person name="Ranganathan S."/>
            <person name="Rabelo E.M."/>
            <person name="Wilson R.K."/>
            <person name="Felgner P.L."/>
            <person name="Bethony J."/>
            <person name="Hawdon J.M."/>
            <person name="Gasser R.B."/>
            <person name="Loukas A."/>
            <person name="Mitreva M."/>
        </authorList>
    </citation>
    <scope>NUCLEOTIDE SEQUENCE [LARGE SCALE GENOMIC DNA]</scope>
</reference>
<accession>W2U0I2</accession>
<evidence type="ECO:0000256" key="2">
    <source>
        <dbReference type="ARBA" id="ARBA00007430"/>
    </source>
</evidence>